<keyword evidence="2" id="KW-1185">Reference proteome</keyword>
<name>A0ABW6LTW2_9ACTN</name>
<reference evidence="1 2" key="1">
    <citation type="submission" date="2024-10" db="EMBL/GenBank/DDBJ databases">
        <title>The Natural Products Discovery Center: Release of the First 8490 Sequenced Strains for Exploring Actinobacteria Biosynthetic Diversity.</title>
        <authorList>
            <person name="Kalkreuter E."/>
            <person name="Kautsar S.A."/>
            <person name="Yang D."/>
            <person name="Bader C.D."/>
            <person name="Teijaro C.N."/>
            <person name="Fluegel L."/>
            <person name="Davis C.M."/>
            <person name="Simpson J.R."/>
            <person name="Lauterbach L."/>
            <person name="Steele A.D."/>
            <person name="Gui C."/>
            <person name="Meng S."/>
            <person name="Li G."/>
            <person name="Viehrig K."/>
            <person name="Ye F."/>
            <person name="Su P."/>
            <person name="Kiefer A.F."/>
            <person name="Nichols A."/>
            <person name="Cepeda A.J."/>
            <person name="Yan W."/>
            <person name="Fan B."/>
            <person name="Jiang Y."/>
            <person name="Adhikari A."/>
            <person name="Zheng C.-J."/>
            <person name="Schuster L."/>
            <person name="Cowan T.M."/>
            <person name="Smanski M.J."/>
            <person name="Chevrette M.G."/>
            <person name="De Carvalho L.P.S."/>
            <person name="Shen B."/>
        </authorList>
    </citation>
    <scope>NUCLEOTIDE SEQUENCE [LARGE SCALE GENOMIC DNA]</scope>
    <source>
        <strain evidence="1 2">NPDC006488</strain>
    </source>
</reference>
<proteinExistence type="predicted"/>
<gene>
    <name evidence="1" type="ORF">ACFYNQ_01585</name>
</gene>
<organism evidence="1 2">
    <name type="scientific">Streptomyces hokutonensis</name>
    <dbReference type="NCBI Taxonomy" id="1306990"/>
    <lineage>
        <taxon>Bacteria</taxon>
        <taxon>Bacillati</taxon>
        <taxon>Actinomycetota</taxon>
        <taxon>Actinomycetes</taxon>
        <taxon>Kitasatosporales</taxon>
        <taxon>Streptomycetaceae</taxon>
        <taxon>Streptomyces</taxon>
    </lineage>
</organism>
<accession>A0ABW6LTW2</accession>
<protein>
    <submittedName>
        <fullName evidence="1">Uncharacterized protein</fullName>
    </submittedName>
</protein>
<sequence>MSAADNKALAIAFYEQAFNDYQPEHATAAHPGDRPGCGRPWHRGVPTLAHALAVAVFVYVPRTPHHT</sequence>
<evidence type="ECO:0000313" key="2">
    <source>
        <dbReference type="Proteomes" id="UP001601303"/>
    </source>
</evidence>
<comment type="caution">
    <text evidence="1">The sequence shown here is derived from an EMBL/GenBank/DDBJ whole genome shotgun (WGS) entry which is preliminary data.</text>
</comment>
<dbReference type="Proteomes" id="UP001601303">
    <property type="component" value="Unassembled WGS sequence"/>
</dbReference>
<evidence type="ECO:0000313" key="1">
    <source>
        <dbReference type="EMBL" id="MFE9597250.1"/>
    </source>
</evidence>
<dbReference type="EMBL" id="JBIAHM010000001">
    <property type="protein sequence ID" value="MFE9597250.1"/>
    <property type="molecule type" value="Genomic_DNA"/>
</dbReference>
<dbReference type="RefSeq" id="WP_388101747.1">
    <property type="nucleotide sequence ID" value="NZ_JBIAHM010000001.1"/>
</dbReference>